<reference evidence="3" key="1">
    <citation type="journal article" date="2022" name="Proc. Natl. Acad. Sci. U.S.A.">
        <title>Life cycle and functional genomics of the unicellular red alga Galdieria for elucidating algal and plant evolution and industrial use.</title>
        <authorList>
            <person name="Hirooka S."/>
            <person name="Itabashi T."/>
            <person name="Ichinose T.M."/>
            <person name="Onuma R."/>
            <person name="Fujiwara T."/>
            <person name="Yamashita S."/>
            <person name="Jong L.W."/>
            <person name="Tomita R."/>
            <person name="Iwane A.H."/>
            <person name="Miyagishima S.Y."/>
        </authorList>
    </citation>
    <scope>NUCLEOTIDE SEQUENCE</scope>
    <source>
        <strain evidence="3">NBRC 102759</strain>
    </source>
</reference>
<accession>A0A9C7PRE0</accession>
<dbReference type="Pfam" id="PF13639">
    <property type="entry name" value="zf-RING_2"/>
    <property type="match status" value="1"/>
</dbReference>
<dbReference type="PROSITE" id="PS50089">
    <property type="entry name" value="ZF_RING_2"/>
    <property type="match status" value="1"/>
</dbReference>
<dbReference type="Proteomes" id="UP001061958">
    <property type="component" value="Unassembled WGS sequence"/>
</dbReference>
<sequence length="292" mass="32867">MSSGAVIGGFAAAFGTASALGVIGIVVHVCHYQPNARSRLLARRRSFIERARQSHVSLIQNPQNKALELEDIECFCPQLRYLGLDKEPFLILPHDRTAVCLSDWLEQIHRVVEDTQVCINMETSQDNLELSNGCETELQTERLSEVVDRRNCSSSYNRTANQPHRRKQTTCPLLVGSDIIPDEICAICLDSVQLDSHIRVVKCGHAFHSSCIIHWLTSANRCPLCNTAAVDEEDRKFIDLKRSAHGATSPSVWPFPKPNLSERDMNECLYRSLERVLNEVQSRCANEEQVVQ</sequence>
<dbReference type="InterPro" id="IPR013083">
    <property type="entry name" value="Znf_RING/FYVE/PHD"/>
</dbReference>
<protein>
    <recommendedName>
        <fullName evidence="2">RING-type domain-containing protein</fullName>
    </recommendedName>
</protein>
<reference evidence="3" key="2">
    <citation type="submission" date="2022-01" db="EMBL/GenBank/DDBJ databases">
        <authorList>
            <person name="Hirooka S."/>
            <person name="Miyagishima S.Y."/>
        </authorList>
    </citation>
    <scope>NUCLEOTIDE SEQUENCE</scope>
    <source>
        <strain evidence="3">NBRC 102759</strain>
    </source>
</reference>
<feature type="domain" description="RING-type" evidence="2">
    <location>
        <begin position="185"/>
        <end position="226"/>
    </location>
</feature>
<comment type="caution">
    <text evidence="3">The sequence shown here is derived from an EMBL/GenBank/DDBJ whole genome shotgun (WGS) entry which is preliminary data.</text>
</comment>
<dbReference type="SUPFAM" id="SSF57850">
    <property type="entry name" value="RING/U-box"/>
    <property type="match status" value="1"/>
</dbReference>
<dbReference type="GO" id="GO:0036503">
    <property type="term" value="P:ERAD pathway"/>
    <property type="evidence" value="ECO:0007669"/>
    <property type="project" value="TreeGrafter"/>
</dbReference>
<keyword evidence="1" id="KW-0863">Zinc-finger</keyword>
<dbReference type="GO" id="GO:0004842">
    <property type="term" value="F:ubiquitin-protein transferase activity"/>
    <property type="evidence" value="ECO:0007669"/>
    <property type="project" value="InterPro"/>
</dbReference>
<evidence type="ECO:0000256" key="1">
    <source>
        <dbReference type="PROSITE-ProRule" id="PRU00175"/>
    </source>
</evidence>
<organism evidence="3 4">
    <name type="scientific">Galdieria partita</name>
    <dbReference type="NCBI Taxonomy" id="83374"/>
    <lineage>
        <taxon>Eukaryota</taxon>
        <taxon>Rhodophyta</taxon>
        <taxon>Bangiophyceae</taxon>
        <taxon>Galdieriales</taxon>
        <taxon>Galdieriaceae</taxon>
        <taxon>Galdieria</taxon>
    </lineage>
</organism>
<evidence type="ECO:0000259" key="2">
    <source>
        <dbReference type="PROSITE" id="PS50089"/>
    </source>
</evidence>
<dbReference type="PANTHER" id="PTHR15302">
    <property type="entry name" value="E3 UBIQUITIN-PROTEIN LIGASE RNF103"/>
    <property type="match status" value="1"/>
</dbReference>
<dbReference type="Gene3D" id="3.30.40.10">
    <property type="entry name" value="Zinc/RING finger domain, C3HC4 (zinc finger)"/>
    <property type="match status" value="1"/>
</dbReference>
<dbReference type="EMBL" id="BQMJ01000006">
    <property type="protein sequence ID" value="GJQ09125.1"/>
    <property type="molecule type" value="Genomic_DNA"/>
</dbReference>
<gene>
    <name evidence="3" type="ORF">GpartN1_g916.t1</name>
</gene>
<dbReference type="GO" id="GO:0008270">
    <property type="term" value="F:zinc ion binding"/>
    <property type="evidence" value="ECO:0007669"/>
    <property type="project" value="UniProtKB-KW"/>
</dbReference>
<evidence type="ECO:0000313" key="3">
    <source>
        <dbReference type="EMBL" id="GJQ09125.1"/>
    </source>
</evidence>
<dbReference type="InterPro" id="IPR001841">
    <property type="entry name" value="Znf_RING"/>
</dbReference>
<keyword evidence="1" id="KW-0479">Metal-binding</keyword>
<name>A0A9C7PRE0_9RHOD</name>
<dbReference type="PANTHER" id="PTHR15302:SF0">
    <property type="entry name" value="E3 UBIQUITIN-PROTEIN LIGASE RNF103"/>
    <property type="match status" value="1"/>
</dbReference>
<dbReference type="SMART" id="SM00184">
    <property type="entry name" value="RING"/>
    <property type="match status" value="1"/>
</dbReference>
<keyword evidence="4" id="KW-1185">Reference proteome</keyword>
<dbReference type="GO" id="GO:0016567">
    <property type="term" value="P:protein ubiquitination"/>
    <property type="evidence" value="ECO:0007669"/>
    <property type="project" value="InterPro"/>
</dbReference>
<keyword evidence="1" id="KW-0862">Zinc</keyword>
<evidence type="ECO:0000313" key="4">
    <source>
        <dbReference type="Proteomes" id="UP001061958"/>
    </source>
</evidence>
<dbReference type="AlphaFoldDB" id="A0A9C7PRE0"/>
<proteinExistence type="predicted"/>
<dbReference type="OrthoDB" id="5692at2759"/>
<dbReference type="InterPro" id="IPR042494">
    <property type="entry name" value="RNF103"/>
</dbReference>
<dbReference type="GO" id="GO:0005783">
    <property type="term" value="C:endoplasmic reticulum"/>
    <property type="evidence" value="ECO:0007669"/>
    <property type="project" value="TreeGrafter"/>
</dbReference>